<evidence type="ECO:0000256" key="1">
    <source>
        <dbReference type="SAM" id="MobiDB-lite"/>
    </source>
</evidence>
<feature type="region of interest" description="Disordered" evidence="1">
    <location>
        <begin position="321"/>
        <end position="341"/>
    </location>
</feature>
<keyword evidence="4" id="KW-1185">Reference proteome</keyword>
<accession>A0A8K0UXE9</accession>
<name>A0A8K0UXE9_9AGAR</name>
<evidence type="ECO:0000313" key="4">
    <source>
        <dbReference type="Proteomes" id="UP000813824"/>
    </source>
</evidence>
<dbReference type="Proteomes" id="UP000813824">
    <property type="component" value="Unassembled WGS sequence"/>
</dbReference>
<sequence>MSSQTLALTIPNVTATHVVAKSEVELGKGDLTLITAQPPPTQPHAVEIDESAPVLALTVGKAAFQLFKSTDFGTLAGDDRVYVFSPQVGEKVGYVKITLPFGVKEEGSELAKLQEQFEKILVDFGLLKDGVAATGDNIGRTVQEHAGNAARMIRGGTTAYLDENPPTQHPATFTETTHSIASSSASATGSMLAAATTVSTAVGNAASAGGAWLTARTIPTTDENTDTLNQLGDAYASTTGGFASGVQELTDSVSESASRIVENEWGREAREVGGELAGSVGNVGGVVGQAAGVASGASVVGGGLRGAVAMENKQLVEKEKESGVEPGEVRQTSGHWQEIPV</sequence>
<feature type="domain" description="Senescence" evidence="2">
    <location>
        <begin position="130"/>
        <end position="297"/>
    </location>
</feature>
<reference evidence="3" key="1">
    <citation type="journal article" date="2021" name="New Phytol.">
        <title>Evolutionary innovations through gain and loss of genes in the ectomycorrhizal Boletales.</title>
        <authorList>
            <person name="Wu G."/>
            <person name="Miyauchi S."/>
            <person name="Morin E."/>
            <person name="Kuo A."/>
            <person name="Drula E."/>
            <person name="Varga T."/>
            <person name="Kohler A."/>
            <person name="Feng B."/>
            <person name="Cao Y."/>
            <person name="Lipzen A."/>
            <person name="Daum C."/>
            <person name="Hundley H."/>
            <person name="Pangilinan J."/>
            <person name="Johnson J."/>
            <person name="Barry K."/>
            <person name="LaButti K."/>
            <person name="Ng V."/>
            <person name="Ahrendt S."/>
            <person name="Min B."/>
            <person name="Choi I.G."/>
            <person name="Park H."/>
            <person name="Plett J.M."/>
            <person name="Magnuson J."/>
            <person name="Spatafora J.W."/>
            <person name="Nagy L.G."/>
            <person name="Henrissat B."/>
            <person name="Grigoriev I.V."/>
            <person name="Yang Z.L."/>
            <person name="Xu J."/>
            <person name="Martin F.M."/>
        </authorList>
    </citation>
    <scope>NUCLEOTIDE SEQUENCE</scope>
    <source>
        <strain evidence="3">KKN 215</strain>
    </source>
</reference>
<comment type="caution">
    <text evidence="3">The sequence shown here is derived from an EMBL/GenBank/DDBJ whole genome shotgun (WGS) entry which is preliminary data.</text>
</comment>
<organism evidence="3 4">
    <name type="scientific">Cristinia sonorae</name>
    <dbReference type="NCBI Taxonomy" id="1940300"/>
    <lineage>
        <taxon>Eukaryota</taxon>
        <taxon>Fungi</taxon>
        <taxon>Dikarya</taxon>
        <taxon>Basidiomycota</taxon>
        <taxon>Agaricomycotina</taxon>
        <taxon>Agaricomycetes</taxon>
        <taxon>Agaricomycetidae</taxon>
        <taxon>Agaricales</taxon>
        <taxon>Pleurotineae</taxon>
        <taxon>Stephanosporaceae</taxon>
        <taxon>Cristinia</taxon>
    </lineage>
</organism>
<dbReference type="EMBL" id="JAEVFJ010000004">
    <property type="protein sequence ID" value="KAH8105216.1"/>
    <property type="molecule type" value="Genomic_DNA"/>
</dbReference>
<dbReference type="InterPro" id="IPR009686">
    <property type="entry name" value="Senescence/spartin_C"/>
</dbReference>
<dbReference type="Pfam" id="PF06911">
    <property type="entry name" value="Senescence"/>
    <property type="match status" value="1"/>
</dbReference>
<dbReference type="OrthoDB" id="2745718at2759"/>
<evidence type="ECO:0000259" key="2">
    <source>
        <dbReference type="Pfam" id="PF06911"/>
    </source>
</evidence>
<protein>
    <recommendedName>
        <fullName evidence="2">Senescence domain-containing protein</fullName>
    </recommendedName>
</protein>
<proteinExistence type="predicted"/>
<evidence type="ECO:0000313" key="3">
    <source>
        <dbReference type="EMBL" id="KAH8105216.1"/>
    </source>
</evidence>
<gene>
    <name evidence="3" type="ORF">BXZ70DRAFT_1004736</name>
</gene>
<dbReference type="AlphaFoldDB" id="A0A8K0UXE9"/>